<evidence type="ECO:0000256" key="9">
    <source>
        <dbReference type="SAM" id="Phobius"/>
    </source>
</evidence>
<keyword evidence="2 8" id="KW-0813">Transport</keyword>
<evidence type="ECO:0000256" key="5">
    <source>
        <dbReference type="ARBA" id="ARBA00022927"/>
    </source>
</evidence>
<proteinExistence type="inferred from homology"/>
<organism evidence="11 12">
    <name type="scientific">Roseovarius ramblicola</name>
    <dbReference type="NCBI Taxonomy" id="2022336"/>
    <lineage>
        <taxon>Bacteria</taxon>
        <taxon>Pseudomonadati</taxon>
        <taxon>Pseudomonadota</taxon>
        <taxon>Alphaproteobacteria</taxon>
        <taxon>Rhodobacterales</taxon>
        <taxon>Roseobacteraceae</taxon>
        <taxon>Roseovarius</taxon>
    </lineage>
</organism>
<feature type="transmembrane region" description="Helical" evidence="9">
    <location>
        <begin position="158"/>
        <end position="184"/>
    </location>
</feature>
<evidence type="ECO:0000259" key="10">
    <source>
        <dbReference type="Pfam" id="PF01618"/>
    </source>
</evidence>
<keyword evidence="6 9" id="KW-1133">Transmembrane helix</keyword>
<comment type="subcellular location">
    <subcellularLocation>
        <location evidence="1">Cell membrane</location>
        <topology evidence="1">Multi-pass membrane protein</topology>
    </subcellularLocation>
    <subcellularLocation>
        <location evidence="8">Membrane</location>
        <topology evidence="8">Multi-pass membrane protein</topology>
    </subcellularLocation>
</comment>
<evidence type="ECO:0000256" key="4">
    <source>
        <dbReference type="ARBA" id="ARBA00022692"/>
    </source>
</evidence>
<evidence type="ECO:0000256" key="1">
    <source>
        <dbReference type="ARBA" id="ARBA00004651"/>
    </source>
</evidence>
<feature type="transmembrane region" description="Helical" evidence="9">
    <location>
        <begin position="12"/>
        <end position="33"/>
    </location>
</feature>
<feature type="transmembrane region" description="Helical" evidence="9">
    <location>
        <begin position="120"/>
        <end position="138"/>
    </location>
</feature>
<name>A0ABV5I3P2_9RHOB</name>
<sequence>MPGVPIGEISPLGWVVLGALAALSVFAATLVLVKLVQFRRARLGDTRPAEQAMQLWRAGERGAALTTVAAAAGPRAALLRELFTALTAHPGDTAAAQARGAQRAIDDLAVLERNMRGIEAVVQAAPMLGLLGTVIGMIEAFGRLAQSTGAADPAELAGGIWTALITTALGLAIAIVFYFLSLWLEARVARERAALESLLAAVPGALAVPAPAAGRG</sequence>
<evidence type="ECO:0000313" key="11">
    <source>
        <dbReference type="EMBL" id="MFB9151287.1"/>
    </source>
</evidence>
<evidence type="ECO:0000256" key="7">
    <source>
        <dbReference type="ARBA" id="ARBA00023136"/>
    </source>
</evidence>
<protein>
    <submittedName>
        <fullName evidence="11">MotA/TolQ/ExbB proton channel family protein</fullName>
    </submittedName>
</protein>
<keyword evidence="7 9" id="KW-0472">Membrane</keyword>
<evidence type="ECO:0000313" key="12">
    <source>
        <dbReference type="Proteomes" id="UP001589670"/>
    </source>
</evidence>
<dbReference type="InterPro" id="IPR050790">
    <property type="entry name" value="ExbB/TolQ_transport"/>
</dbReference>
<dbReference type="InterPro" id="IPR002898">
    <property type="entry name" value="MotA_ExbB_proton_chnl"/>
</dbReference>
<accession>A0ABV5I3P2</accession>
<reference evidence="11 12" key="1">
    <citation type="submission" date="2024-09" db="EMBL/GenBank/DDBJ databases">
        <authorList>
            <person name="Sun Q."/>
            <person name="Mori K."/>
        </authorList>
    </citation>
    <scope>NUCLEOTIDE SEQUENCE [LARGE SCALE GENOMIC DNA]</scope>
    <source>
        <strain evidence="11 12">CECT 9424</strain>
    </source>
</reference>
<dbReference type="PANTHER" id="PTHR30625">
    <property type="entry name" value="PROTEIN TOLQ"/>
    <property type="match status" value="1"/>
</dbReference>
<evidence type="ECO:0000256" key="2">
    <source>
        <dbReference type="ARBA" id="ARBA00022448"/>
    </source>
</evidence>
<dbReference type="Proteomes" id="UP001589670">
    <property type="component" value="Unassembled WGS sequence"/>
</dbReference>
<feature type="domain" description="MotA/TolQ/ExbB proton channel" evidence="10">
    <location>
        <begin position="100"/>
        <end position="196"/>
    </location>
</feature>
<keyword evidence="3" id="KW-1003">Cell membrane</keyword>
<evidence type="ECO:0000256" key="6">
    <source>
        <dbReference type="ARBA" id="ARBA00022989"/>
    </source>
</evidence>
<comment type="caution">
    <text evidence="11">The sequence shown here is derived from an EMBL/GenBank/DDBJ whole genome shotgun (WGS) entry which is preliminary data.</text>
</comment>
<keyword evidence="4 9" id="KW-0812">Transmembrane</keyword>
<dbReference type="RefSeq" id="WP_377070876.1">
    <property type="nucleotide sequence ID" value="NZ_JBHMEC010000027.1"/>
</dbReference>
<keyword evidence="5 8" id="KW-0653">Protein transport</keyword>
<gene>
    <name evidence="11" type="ORF">ACFFU4_16165</name>
</gene>
<evidence type="ECO:0000256" key="3">
    <source>
        <dbReference type="ARBA" id="ARBA00022475"/>
    </source>
</evidence>
<evidence type="ECO:0000256" key="8">
    <source>
        <dbReference type="RuleBase" id="RU004057"/>
    </source>
</evidence>
<keyword evidence="12" id="KW-1185">Reference proteome</keyword>
<comment type="similarity">
    <text evidence="8">Belongs to the exbB/tolQ family.</text>
</comment>
<dbReference type="EMBL" id="JBHMEC010000027">
    <property type="protein sequence ID" value="MFB9151287.1"/>
    <property type="molecule type" value="Genomic_DNA"/>
</dbReference>
<dbReference type="Pfam" id="PF01618">
    <property type="entry name" value="MotA_ExbB"/>
    <property type="match status" value="1"/>
</dbReference>
<dbReference type="PANTHER" id="PTHR30625:SF15">
    <property type="entry name" value="BIOPOLYMER TRANSPORT PROTEIN EXBB"/>
    <property type="match status" value="1"/>
</dbReference>